<dbReference type="Pfam" id="PF00856">
    <property type="entry name" value="SET"/>
    <property type="match status" value="1"/>
</dbReference>
<dbReference type="InterPro" id="IPR001214">
    <property type="entry name" value="SET_dom"/>
</dbReference>
<organism evidence="3 4">
    <name type="scientific">Caenorhabditis bovis</name>
    <dbReference type="NCBI Taxonomy" id="2654633"/>
    <lineage>
        <taxon>Eukaryota</taxon>
        <taxon>Metazoa</taxon>
        <taxon>Ecdysozoa</taxon>
        <taxon>Nematoda</taxon>
        <taxon>Chromadorea</taxon>
        <taxon>Rhabditida</taxon>
        <taxon>Rhabditina</taxon>
        <taxon>Rhabditomorpha</taxon>
        <taxon>Rhabditoidea</taxon>
        <taxon>Rhabditidae</taxon>
        <taxon>Peloderinae</taxon>
        <taxon>Caenorhabditis</taxon>
    </lineage>
</organism>
<proteinExistence type="predicted"/>
<dbReference type="GO" id="GO:0006355">
    <property type="term" value="P:regulation of DNA-templated transcription"/>
    <property type="evidence" value="ECO:0007669"/>
    <property type="project" value="TreeGrafter"/>
</dbReference>
<dbReference type="SUPFAM" id="SSF82199">
    <property type="entry name" value="SET domain"/>
    <property type="match status" value="1"/>
</dbReference>
<dbReference type="PANTHER" id="PTHR46462:SF3">
    <property type="entry name" value="UPSET, ISOFORM A"/>
    <property type="match status" value="1"/>
</dbReference>
<accession>A0A8S1E3L2</accession>
<comment type="caution">
    <text evidence="3">The sequence shown here is derived from an EMBL/GenBank/DDBJ whole genome shotgun (WGS) entry which is preliminary data.</text>
</comment>
<gene>
    <name evidence="3" type="ORF">CBOVIS_LOCUS1491</name>
</gene>
<evidence type="ECO:0000256" key="1">
    <source>
        <dbReference type="ARBA" id="ARBA00022853"/>
    </source>
</evidence>
<dbReference type="GO" id="GO:0006325">
    <property type="term" value="P:chromatin organization"/>
    <property type="evidence" value="ECO:0007669"/>
    <property type="project" value="UniProtKB-KW"/>
</dbReference>
<dbReference type="InterPro" id="IPR046341">
    <property type="entry name" value="SET_dom_sf"/>
</dbReference>
<dbReference type="Proteomes" id="UP000494206">
    <property type="component" value="Unassembled WGS sequence"/>
</dbReference>
<keyword evidence="1" id="KW-0156">Chromatin regulator</keyword>
<feature type="domain" description="SET" evidence="2">
    <location>
        <begin position="123"/>
        <end position="269"/>
    </location>
</feature>
<protein>
    <recommendedName>
        <fullName evidence="2">SET domain-containing protein</fullName>
    </recommendedName>
</protein>
<dbReference type="AlphaFoldDB" id="A0A8S1E3L2"/>
<name>A0A8S1E3L2_9PELO</name>
<evidence type="ECO:0000313" key="4">
    <source>
        <dbReference type="Proteomes" id="UP000494206"/>
    </source>
</evidence>
<sequence>MTLLEEYSESAEVRSYEEKDKILENVKRRWDTLYDEEFMYLMTSHDFREGVLSSVTDVNIANCSRSTLSFFVRRLLRHFGDTDGAREILIFANKVCQKPCARVSMVMQRRATNMLPDAPTREVTALRFLKCGEFITSSLSVKVVLPDEINRNGGAISKNCILFTGLSMDFQFFVNIDDNKNAKKQKENELNDSKPSEKSTYAKQLIENIKKYTMCLQLDNSTESDLKLVKSIRRSCKPNSVLRYVILNQRIEFFICATQDIQENEEITLPHDFDYYLSPKILQCACNGNCSFEVFIEHFSVHTYALIDNYNHNLKILEMKTKP</sequence>
<evidence type="ECO:0000259" key="2">
    <source>
        <dbReference type="Pfam" id="PF00856"/>
    </source>
</evidence>
<keyword evidence="4" id="KW-1185">Reference proteome</keyword>
<dbReference type="Gene3D" id="2.170.270.10">
    <property type="entry name" value="SET domain"/>
    <property type="match status" value="1"/>
</dbReference>
<dbReference type="GO" id="GO:0034967">
    <property type="term" value="C:Set3 complex"/>
    <property type="evidence" value="ECO:0007669"/>
    <property type="project" value="TreeGrafter"/>
</dbReference>
<dbReference type="PANTHER" id="PTHR46462">
    <property type="entry name" value="UPSET, ISOFORM A"/>
    <property type="match status" value="1"/>
</dbReference>
<dbReference type="EMBL" id="CADEPM010000001">
    <property type="protein sequence ID" value="CAB3398182.1"/>
    <property type="molecule type" value="Genomic_DNA"/>
</dbReference>
<evidence type="ECO:0000313" key="3">
    <source>
        <dbReference type="EMBL" id="CAB3398182.1"/>
    </source>
</evidence>
<reference evidence="3 4" key="1">
    <citation type="submission" date="2020-04" db="EMBL/GenBank/DDBJ databases">
        <authorList>
            <person name="Laetsch R D."/>
            <person name="Stevens L."/>
            <person name="Kumar S."/>
            <person name="Blaxter L. M."/>
        </authorList>
    </citation>
    <scope>NUCLEOTIDE SEQUENCE [LARGE SCALE GENOMIC DNA]</scope>
</reference>
<dbReference type="GO" id="GO:0070210">
    <property type="term" value="C:Rpd3L-Expanded complex"/>
    <property type="evidence" value="ECO:0007669"/>
    <property type="project" value="TreeGrafter"/>
</dbReference>
<dbReference type="OrthoDB" id="5799306at2759"/>